<dbReference type="AlphaFoldDB" id="A0AAD9MYI9"/>
<evidence type="ECO:0000259" key="11">
    <source>
        <dbReference type="PROSITE" id="PS50095"/>
    </source>
</evidence>
<gene>
    <name evidence="12" type="ORF">LSH36_419g04001</name>
</gene>
<dbReference type="InterPro" id="IPR003915">
    <property type="entry name" value="PKD_2"/>
</dbReference>
<evidence type="ECO:0000313" key="13">
    <source>
        <dbReference type="Proteomes" id="UP001208570"/>
    </source>
</evidence>
<feature type="non-terminal residue" evidence="12">
    <location>
        <position position="958"/>
    </location>
</feature>
<evidence type="ECO:0000256" key="7">
    <source>
        <dbReference type="ARBA" id="ARBA00023180"/>
    </source>
</evidence>
<feature type="transmembrane region" description="Helical" evidence="10">
    <location>
        <begin position="613"/>
        <end position="633"/>
    </location>
</feature>
<evidence type="ECO:0000256" key="3">
    <source>
        <dbReference type="ARBA" id="ARBA00022692"/>
    </source>
</evidence>
<dbReference type="GO" id="GO:0005262">
    <property type="term" value="F:calcium channel activity"/>
    <property type="evidence" value="ECO:0007669"/>
    <property type="project" value="TreeGrafter"/>
</dbReference>
<keyword evidence="13" id="KW-1185">Reference proteome</keyword>
<dbReference type="PROSITE" id="PS50095">
    <property type="entry name" value="PLAT"/>
    <property type="match status" value="1"/>
</dbReference>
<feature type="domain" description="PLAT" evidence="11">
    <location>
        <begin position="107"/>
        <end position="224"/>
    </location>
</feature>
<evidence type="ECO:0000256" key="10">
    <source>
        <dbReference type="SAM" id="Phobius"/>
    </source>
</evidence>
<feature type="transmembrane region" description="Helical" evidence="10">
    <location>
        <begin position="736"/>
        <end position="756"/>
    </location>
</feature>
<evidence type="ECO:0000256" key="2">
    <source>
        <dbReference type="ARBA" id="ARBA00007200"/>
    </source>
</evidence>
<comment type="caution">
    <text evidence="9">Lacks conserved residue(s) required for the propagation of feature annotation.</text>
</comment>
<dbReference type="FunFam" id="1.10.287.70:FF:000086">
    <property type="entry name" value="Polycystic kidney disease 2"/>
    <property type="match status" value="1"/>
</dbReference>
<evidence type="ECO:0000256" key="4">
    <source>
        <dbReference type="ARBA" id="ARBA00022729"/>
    </source>
</evidence>
<organism evidence="12 13">
    <name type="scientific">Paralvinella palmiformis</name>
    <dbReference type="NCBI Taxonomy" id="53620"/>
    <lineage>
        <taxon>Eukaryota</taxon>
        <taxon>Metazoa</taxon>
        <taxon>Spiralia</taxon>
        <taxon>Lophotrochozoa</taxon>
        <taxon>Annelida</taxon>
        <taxon>Polychaeta</taxon>
        <taxon>Sedentaria</taxon>
        <taxon>Canalipalpata</taxon>
        <taxon>Terebellida</taxon>
        <taxon>Terebelliformia</taxon>
        <taxon>Alvinellidae</taxon>
        <taxon>Paralvinella</taxon>
    </lineage>
</organism>
<comment type="similarity">
    <text evidence="2">Belongs to the polycystin family.</text>
</comment>
<dbReference type="Pfam" id="PF08016">
    <property type="entry name" value="PKD_channel"/>
    <property type="match status" value="1"/>
</dbReference>
<dbReference type="PANTHER" id="PTHR10877">
    <property type="entry name" value="POLYCYSTIN FAMILY MEMBER"/>
    <property type="match status" value="1"/>
</dbReference>
<evidence type="ECO:0000256" key="9">
    <source>
        <dbReference type="PROSITE-ProRule" id="PRU00152"/>
    </source>
</evidence>
<feature type="transmembrane region" description="Helical" evidence="10">
    <location>
        <begin position="301"/>
        <end position="332"/>
    </location>
</feature>
<dbReference type="Pfam" id="PF01477">
    <property type="entry name" value="PLAT"/>
    <property type="match status" value="1"/>
</dbReference>
<feature type="transmembrane region" description="Helical" evidence="10">
    <location>
        <begin position="375"/>
        <end position="401"/>
    </location>
</feature>
<accession>A0AAD9MYI9</accession>
<dbReference type="GO" id="GO:0016020">
    <property type="term" value="C:membrane"/>
    <property type="evidence" value="ECO:0007669"/>
    <property type="project" value="UniProtKB-SubCell"/>
</dbReference>
<keyword evidence="4" id="KW-0732">Signal</keyword>
<feature type="transmembrane region" description="Helical" evidence="10">
    <location>
        <begin position="270"/>
        <end position="289"/>
    </location>
</feature>
<reference evidence="12" key="1">
    <citation type="journal article" date="2023" name="Mol. Biol. Evol.">
        <title>Third-Generation Sequencing Reveals the Adaptive Role of the Epigenome in Three Deep-Sea Polychaetes.</title>
        <authorList>
            <person name="Perez M."/>
            <person name="Aroh O."/>
            <person name="Sun Y."/>
            <person name="Lan Y."/>
            <person name="Juniper S.K."/>
            <person name="Young C.R."/>
            <person name="Angers B."/>
            <person name="Qian P.Y."/>
        </authorList>
    </citation>
    <scope>NUCLEOTIDE SEQUENCE</scope>
    <source>
        <strain evidence="12">P08H-3</strain>
    </source>
</reference>
<proteinExistence type="inferred from homology"/>
<evidence type="ECO:0000313" key="12">
    <source>
        <dbReference type="EMBL" id="KAK2150190.1"/>
    </source>
</evidence>
<dbReference type="Gene3D" id="2.60.60.20">
    <property type="entry name" value="PLAT/LH2 domain"/>
    <property type="match status" value="1"/>
</dbReference>
<dbReference type="InterPro" id="IPR001024">
    <property type="entry name" value="PLAT/LH2_dom"/>
</dbReference>
<dbReference type="GO" id="GO:0005509">
    <property type="term" value="F:calcium ion binding"/>
    <property type="evidence" value="ECO:0007669"/>
    <property type="project" value="InterPro"/>
</dbReference>
<dbReference type="SUPFAM" id="SSF49723">
    <property type="entry name" value="Lipase/lipooxygenase domain (PLAT/LH2 domain)"/>
    <property type="match status" value="1"/>
</dbReference>
<dbReference type="InterPro" id="IPR036392">
    <property type="entry name" value="PLAT/LH2_dom_sf"/>
</dbReference>
<evidence type="ECO:0000256" key="6">
    <source>
        <dbReference type="ARBA" id="ARBA00023136"/>
    </source>
</evidence>
<comment type="caution">
    <text evidence="12">The sequence shown here is derived from an EMBL/GenBank/DDBJ whole genome shotgun (WGS) entry which is preliminary data.</text>
</comment>
<dbReference type="GO" id="GO:0050982">
    <property type="term" value="P:detection of mechanical stimulus"/>
    <property type="evidence" value="ECO:0007669"/>
    <property type="project" value="TreeGrafter"/>
</dbReference>
<dbReference type="Pfam" id="PF20519">
    <property type="entry name" value="Polycystin_dom"/>
    <property type="match status" value="1"/>
</dbReference>
<dbReference type="EMBL" id="JAODUP010000419">
    <property type="protein sequence ID" value="KAK2150190.1"/>
    <property type="molecule type" value="Genomic_DNA"/>
</dbReference>
<keyword evidence="5 10" id="KW-1133">Transmembrane helix</keyword>
<evidence type="ECO:0000256" key="5">
    <source>
        <dbReference type="ARBA" id="ARBA00022989"/>
    </source>
</evidence>
<dbReference type="PRINTS" id="PR01433">
    <property type="entry name" value="POLYCYSTIN2"/>
</dbReference>
<keyword evidence="6 10" id="KW-0472">Membrane</keyword>
<keyword evidence="3 10" id="KW-0812">Transmembrane</keyword>
<keyword evidence="7" id="KW-0325">Glycoprotein</keyword>
<dbReference type="InterPro" id="IPR046791">
    <property type="entry name" value="Polycystin_dom"/>
</dbReference>
<comment type="subcellular location">
    <subcellularLocation>
        <location evidence="1">Membrane</location>
        <topology evidence="1">Multi-pass membrane protein</topology>
    </subcellularLocation>
</comment>
<protein>
    <recommendedName>
        <fullName evidence="11">PLAT domain-containing protein</fullName>
    </recommendedName>
</protein>
<name>A0AAD9MYI9_9ANNE</name>
<feature type="transmembrane region" description="Helical" evidence="10">
    <location>
        <begin position="776"/>
        <end position="798"/>
    </location>
</feature>
<feature type="transmembrane region" description="Helical" evidence="10">
    <location>
        <begin position="645"/>
        <end position="667"/>
    </location>
</feature>
<feature type="transmembrane region" description="Helical" evidence="10">
    <location>
        <begin position="835"/>
        <end position="859"/>
    </location>
</feature>
<feature type="transmembrane region" description="Helical" evidence="10">
    <location>
        <begin position="687"/>
        <end position="705"/>
    </location>
</feature>
<evidence type="ECO:0000256" key="8">
    <source>
        <dbReference type="PIRSR" id="PIRSR603915-2"/>
    </source>
</evidence>
<dbReference type="InterPro" id="IPR051223">
    <property type="entry name" value="Polycystin"/>
</dbReference>
<dbReference type="PANTHER" id="PTHR10877:SF150">
    <property type="entry name" value="REJ DOMAIN-CONTAINING PROTEIN"/>
    <property type="match status" value="1"/>
</dbReference>
<dbReference type="Gene3D" id="1.10.287.70">
    <property type="match status" value="1"/>
</dbReference>
<sequence>IYIIDDCTNIIECRPNRTYFSYKKELPVANQTNPWHASFANLSGFIYIGIDTTESKKSDNQSLHFCMKIGSSRCRTYVRKRKTWVPGGCSVSDDLTIGSPLCECQTDPDILAYSTGFTVPTINPIDFQRIFANFAELLGDNPAVFATAFTTGSIRHFMLATDQLLGDLVFIRVWHDNSGKGDSSSWFLDKIIVEDLQTKHRYFFLCGRWLAVDEDDGEIDRLLPVAGREDILRFQNVFFDKARKKLFDDHLWLSIVGRPSRSNFTRLQRLTCVLCVLCTTMLANAMWYGRVEVERDRILKIGSITISAATILVSVFGSLTVVPINTIIVVLFRKHRPKEWPADDEVIGLNGERIKVQQDEASKKKTKWWKEKYPLPYWCAYIAWALAILCSLTGMLFIILYSLEWGKEKADEWLSSLLISTVQSVLLVQPVKVSSGQAFWDWTRTILIDNLYYMEDYNSEPGTPRTRQYLLDGDNFRVGPLTMRQVRVKPDSCDFAPIIKSEAIQCNDKYSFMDEENRNFTLHWEFDQHSNYTENDLTRTEKAFKYKSFIELKTTPYWSRFATYGGGGYVANLGITKGQASSLLSDLQENDWFDHYTRAIFVEFTVYNPNINMFAYVSYVLESPAIGAVLTSAKVTSFQLFTPLSGMTLFVVACQIMYMMLITYFMIREILKLRRLRNEYWKDPWNYIEVIVICLSWTTLAIYLTREAVGRHVLDTLMRNKDQYMNFALFAYYDEIQWNIVGCIVFMQNIKFLRLLRFNKHIAQFAATLSHARKDLASFSLMFSVFFMAFAGCAFILFSEYEENYNTIIRVFESLFSMLIGKFDGSSLTKSHKIMGPIFFTLFAVLIYFIILNMFLAIIGSSYEEVLENPDMVSDDHKSVNFLVQKFTDYLGLNRGKSVANRNIYLNSLDTLKLHIEKLDQMITEDCRAIIDFEREAFQSQLGLDPEDNKLDQDNRKV</sequence>
<feature type="disulfide bond" evidence="8">
    <location>
        <begin position="493"/>
        <end position="506"/>
    </location>
</feature>
<evidence type="ECO:0000256" key="1">
    <source>
        <dbReference type="ARBA" id="ARBA00004141"/>
    </source>
</evidence>
<dbReference type="Proteomes" id="UP001208570">
    <property type="component" value="Unassembled WGS sequence"/>
</dbReference>
<dbReference type="InterPro" id="IPR013122">
    <property type="entry name" value="PKD1_2_channel"/>
</dbReference>